<keyword evidence="1" id="KW-0677">Repeat</keyword>
<gene>
    <name evidence="7" type="ORF">RD792_014388</name>
</gene>
<dbReference type="PANTHER" id="PTHR12537:SF119">
    <property type="entry name" value="PUMILIO HOMOLOG 6, CHLOROPLASTIC"/>
    <property type="match status" value="1"/>
</dbReference>
<dbReference type="SMART" id="SM00025">
    <property type="entry name" value="Pumilio"/>
    <property type="match status" value="5"/>
</dbReference>
<dbReference type="Pfam" id="PF00806">
    <property type="entry name" value="PUF"/>
    <property type="match status" value="5"/>
</dbReference>
<dbReference type="InterPro" id="IPR001313">
    <property type="entry name" value="Pumilio_RNA-bd_rpt"/>
</dbReference>
<evidence type="ECO:0000313" key="7">
    <source>
        <dbReference type="EMBL" id="KAK4478882.1"/>
    </source>
</evidence>
<comment type="caution">
    <text evidence="7">The sequence shown here is derived from an EMBL/GenBank/DDBJ whole genome shotgun (WGS) entry which is preliminary data.</text>
</comment>
<dbReference type="SUPFAM" id="SSF48371">
    <property type="entry name" value="ARM repeat"/>
    <property type="match status" value="1"/>
</dbReference>
<evidence type="ECO:0000313" key="8">
    <source>
        <dbReference type="Proteomes" id="UP001291926"/>
    </source>
</evidence>
<dbReference type="InterPro" id="IPR016024">
    <property type="entry name" value="ARM-type_fold"/>
</dbReference>
<dbReference type="Proteomes" id="UP001291926">
    <property type="component" value="Unassembled WGS sequence"/>
</dbReference>
<organism evidence="7 8">
    <name type="scientific">Penstemon davidsonii</name>
    <dbReference type="NCBI Taxonomy" id="160366"/>
    <lineage>
        <taxon>Eukaryota</taxon>
        <taxon>Viridiplantae</taxon>
        <taxon>Streptophyta</taxon>
        <taxon>Embryophyta</taxon>
        <taxon>Tracheophyta</taxon>
        <taxon>Spermatophyta</taxon>
        <taxon>Magnoliopsida</taxon>
        <taxon>eudicotyledons</taxon>
        <taxon>Gunneridae</taxon>
        <taxon>Pentapetalae</taxon>
        <taxon>asterids</taxon>
        <taxon>lamiids</taxon>
        <taxon>Lamiales</taxon>
        <taxon>Plantaginaceae</taxon>
        <taxon>Cheloneae</taxon>
        <taxon>Penstemon</taxon>
    </lineage>
</organism>
<feature type="repeat" description="Pumilio" evidence="4">
    <location>
        <begin position="593"/>
        <end position="628"/>
    </location>
</feature>
<evidence type="ECO:0000256" key="1">
    <source>
        <dbReference type="ARBA" id="ARBA00022737"/>
    </source>
</evidence>
<feature type="domain" description="PUM-HD" evidence="6">
    <location>
        <begin position="377"/>
        <end position="669"/>
    </location>
</feature>
<feature type="repeat" description="Pumilio" evidence="4">
    <location>
        <begin position="448"/>
        <end position="484"/>
    </location>
</feature>
<dbReference type="EMBL" id="JAYDYQ010002687">
    <property type="protein sequence ID" value="KAK4478882.1"/>
    <property type="molecule type" value="Genomic_DNA"/>
</dbReference>
<sequence length="669" mass="74682">MATESPIRILGENEKWPPRSNRYVPSSTKMAIEDLGLFLKGQNFQSRDIDFIPSRSESAPPSMEGSIAAIENIFSKRKSTVNPSLVYRSIRTIDPETEVQFPINSLPAHEEESEDASSEHHSCSLDSIQEDSYHASSPSYDQNLPLSHESTKRTVNESDFNAAKVDVPDFHLTAGVSNINSAHIESVKTASLSIPSSSDSHKVHNKEQIILQNNATPQESNNPRVQGPYSQIFYPGISHAYGNINQLHYGPPIAPPLYASAAVSMTSPNSFYANLQPAGFFTPQYNMGGGYAFNSAVMPSYISGYSPQRAVPMANAYDVQYAQKFYGGFPMQNYFTDSFHLQYTQPGVQESYGAYGHFDHQSPRDNSKKGAELVTSPEDRKLKPTAGTNFPGGRYNTSHSHSFSGYSTKSYGVQNFMNSYSFLEEFKSGKGSKFELADVAGHIAEFRQVFVDPILSLIVDQHGSRFIQQKLEICSDDEKTLVFKEVVPHAAKLMTDVFGNYVIQKALEVIDLEQKTRLIRELDGHVIRCVRDQNGNHVIQKCIESIPTDKIDFIISSFRGQVATLSMHPYGCRVIQHVLERGKPCERSKIIEKLSTSIVQLSQHKFASNVVEKCLEYCDFTARDVLIKEIIGQGDTNDNLLDRPSCNFGTIRQENEVFIATLLPLEMQI</sequence>
<evidence type="ECO:0000256" key="4">
    <source>
        <dbReference type="PROSITE-ProRule" id="PRU00317"/>
    </source>
</evidence>
<dbReference type="Gene3D" id="1.25.10.10">
    <property type="entry name" value="Leucine-rich Repeat Variant"/>
    <property type="match status" value="2"/>
</dbReference>
<dbReference type="PANTHER" id="PTHR12537">
    <property type="entry name" value="RNA BINDING PROTEIN PUMILIO-RELATED"/>
    <property type="match status" value="1"/>
</dbReference>
<evidence type="ECO:0000259" key="6">
    <source>
        <dbReference type="PROSITE" id="PS50303"/>
    </source>
</evidence>
<feature type="repeat" description="Pumilio" evidence="4">
    <location>
        <begin position="521"/>
        <end position="556"/>
    </location>
</feature>
<keyword evidence="3" id="KW-0694">RNA-binding</keyword>
<feature type="region of interest" description="Disordered" evidence="5">
    <location>
        <begin position="354"/>
        <end position="394"/>
    </location>
</feature>
<dbReference type="PROSITE" id="PS50302">
    <property type="entry name" value="PUM"/>
    <property type="match status" value="5"/>
</dbReference>
<accession>A0ABR0CPC3</accession>
<feature type="repeat" description="Pumilio" evidence="4">
    <location>
        <begin position="485"/>
        <end position="520"/>
    </location>
</feature>
<evidence type="ECO:0000256" key="3">
    <source>
        <dbReference type="ARBA" id="ARBA00022884"/>
    </source>
</evidence>
<dbReference type="PROSITE" id="PS50303">
    <property type="entry name" value="PUM_HD"/>
    <property type="match status" value="1"/>
</dbReference>
<keyword evidence="8" id="KW-1185">Reference proteome</keyword>
<name>A0ABR0CPC3_9LAMI</name>
<feature type="region of interest" description="Disordered" evidence="5">
    <location>
        <begin position="130"/>
        <end position="151"/>
    </location>
</feature>
<feature type="repeat" description="Pumilio" evidence="4">
    <location>
        <begin position="557"/>
        <end position="592"/>
    </location>
</feature>
<protein>
    <recommendedName>
        <fullName evidence="6">PUM-HD domain-containing protein</fullName>
    </recommendedName>
</protein>
<reference evidence="7 8" key="1">
    <citation type="journal article" date="2023" name="bioRxiv">
        <title>Genome report: Whole genome sequence and annotation of Penstemon davidsonii.</title>
        <authorList>
            <person name="Ostevik K.L."/>
            <person name="Alabady M."/>
            <person name="Zhang M."/>
            <person name="Rausher M.D."/>
        </authorList>
    </citation>
    <scope>NUCLEOTIDE SEQUENCE [LARGE SCALE GENOMIC DNA]</scope>
    <source>
        <strain evidence="7">DNT005</strain>
        <tissue evidence="7">Whole leaf</tissue>
    </source>
</reference>
<evidence type="ECO:0000256" key="2">
    <source>
        <dbReference type="ARBA" id="ARBA00022845"/>
    </source>
</evidence>
<keyword evidence="2" id="KW-0810">Translation regulation</keyword>
<dbReference type="InterPro" id="IPR033133">
    <property type="entry name" value="PUM-HD"/>
</dbReference>
<feature type="compositionally biased region" description="Polar residues" evidence="5">
    <location>
        <begin position="134"/>
        <end position="145"/>
    </location>
</feature>
<evidence type="ECO:0000256" key="5">
    <source>
        <dbReference type="SAM" id="MobiDB-lite"/>
    </source>
</evidence>
<proteinExistence type="predicted"/>
<feature type="compositionally biased region" description="Basic and acidic residues" evidence="5">
    <location>
        <begin position="357"/>
        <end position="382"/>
    </location>
</feature>
<dbReference type="InterPro" id="IPR011989">
    <property type="entry name" value="ARM-like"/>
</dbReference>